<evidence type="ECO:0000256" key="8">
    <source>
        <dbReference type="ARBA" id="ARBA00047899"/>
    </source>
</evidence>
<protein>
    <recommendedName>
        <fullName evidence="1">non-specific serine/threonine protein kinase</fullName>
        <ecNumber evidence="1">2.7.11.1</ecNumber>
    </recommendedName>
</protein>
<reference evidence="12 13" key="1">
    <citation type="submission" date="2017-05" db="EMBL/GenBank/DDBJ databases">
        <title>Draft genome sequence of Elsinoe australis.</title>
        <authorList>
            <person name="Cheng Q."/>
        </authorList>
    </citation>
    <scope>NUCLEOTIDE SEQUENCE [LARGE SCALE GENOMIC DNA]</scope>
    <source>
        <strain evidence="12 13">NL1</strain>
    </source>
</reference>
<evidence type="ECO:0000256" key="1">
    <source>
        <dbReference type="ARBA" id="ARBA00012513"/>
    </source>
</evidence>
<dbReference type="InterPro" id="IPR050339">
    <property type="entry name" value="CC_SR_Kinase"/>
</dbReference>
<dbReference type="InterPro" id="IPR000719">
    <property type="entry name" value="Prot_kinase_dom"/>
</dbReference>
<feature type="region of interest" description="Disordered" evidence="10">
    <location>
        <begin position="838"/>
        <end position="857"/>
    </location>
</feature>
<feature type="region of interest" description="Disordered" evidence="10">
    <location>
        <begin position="98"/>
        <end position="147"/>
    </location>
</feature>
<comment type="similarity">
    <text evidence="7">Belongs to the protein kinase superfamily. Ser/Thr protein kinase family. GCN2 subfamily.</text>
</comment>
<evidence type="ECO:0000256" key="4">
    <source>
        <dbReference type="ARBA" id="ARBA00022741"/>
    </source>
</evidence>
<dbReference type="GO" id="GO:0005737">
    <property type="term" value="C:cytoplasm"/>
    <property type="evidence" value="ECO:0007669"/>
    <property type="project" value="TreeGrafter"/>
</dbReference>
<keyword evidence="6" id="KW-0067">ATP-binding</keyword>
<evidence type="ECO:0000256" key="5">
    <source>
        <dbReference type="ARBA" id="ARBA00022777"/>
    </source>
</evidence>
<dbReference type="Gene3D" id="1.10.510.10">
    <property type="entry name" value="Transferase(Phosphotransferase) domain 1"/>
    <property type="match status" value="1"/>
</dbReference>
<feature type="region of interest" description="Disordered" evidence="10">
    <location>
        <begin position="883"/>
        <end position="906"/>
    </location>
</feature>
<feature type="compositionally biased region" description="Low complexity" evidence="10">
    <location>
        <begin position="993"/>
        <end position="1007"/>
    </location>
</feature>
<feature type="compositionally biased region" description="Polar residues" evidence="10">
    <location>
        <begin position="490"/>
        <end position="507"/>
    </location>
</feature>
<feature type="compositionally biased region" description="Polar residues" evidence="10">
    <location>
        <begin position="457"/>
        <end position="480"/>
    </location>
</feature>
<evidence type="ECO:0000256" key="10">
    <source>
        <dbReference type="SAM" id="MobiDB-lite"/>
    </source>
</evidence>
<feature type="region of interest" description="Disordered" evidence="10">
    <location>
        <begin position="64"/>
        <end position="85"/>
    </location>
</feature>
<dbReference type="CDD" id="cd00180">
    <property type="entry name" value="PKc"/>
    <property type="match status" value="1"/>
</dbReference>
<evidence type="ECO:0000259" key="11">
    <source>
        <dbReference type="PROSITE" id="PS50011"/>
    </source>
</evidence>
<evidence type="ECO:0000256" key="6">
    <source>
        <dbReference type="ARBA" id="ARBA00022840"/>
    </source>
</evidence>
<dbReference type="Pfam" id="PF00069">
    <property type="entry name" value="Pkinase"/>
    <property type="match status" value="1"/>
</dbReference>
<dbReference type="Gene3D" id="3.30.200.20">
    <property type="entry name" value="Phosphorylase Kinase, domain 1"/>
    <property type="match status" value="1"/>
</dbReference>
<dbReference type="GO" id="GO:0005634">
    <property type="term" value="C:nucleus"/>
    <property type="evidence" value="ECO:0007669"/>
    <property type="project" value="TreeGrafter"/>
</dbReference>
<dbReference type="InterPro" id="IPR008271">
    <property type="entry name" value="Ser/Thr_kinase_AS"/>
</dbReference>
<feature type="domain" description="Protein kinase" evidence="11">
    <location>
        <begin position="163"/>
        <end position="481"/>
    </location>
</feature>
<dbReference type="EC" id="2.7.11.1" evidence="1"/>
<proteinExistence type="inferred from homology"/>
<dbReference type="PANTHER" id="PTHR11042">
    <property type="entry name" value="EUKARYOTIC TRANSLATION INITIATION FACTOR 2-ALPHA KINASE EIF2-ALPHA KINASE -RELATED"/>
    <property type="match status" value="1"/>
</dbReference>
<organism evidence="12 13">
    <name type="scientific">Elsinoe australis</name>
    <dbReference type="NCBI Taxonomy" id="40998"/>
    <lineage>
        <taxon>Eukaryota</taxon>
        <taxon>Fungi</taxon>
        <taxon>Dikarya</taxon>
        <taxon>Ascomycota</taxon>
        <taxon>Pezizomycotina</taxon>
        <taxon>Dothideomycetes</taxon>
        <taxon>Dothideomycetidae</taxon>
        <taxon>Myriangiales</taxon>
        <taxon>Elsinoaceae</taxon>
        <taxon>Elsinoe</taxon>
    </lineage>
</organism>
<keyword evidence="3" id="KW-0808">Transferase</keyword>
<dbReference type="STRING" id="40998.A0A2P7YDZ4"/>
<dbReference type="AlphaFoldDB" id="A0A2P7YDZ4"/>
<dbReference type="PANTHER" id="PTHR11042:SF138">
    <property type="entry name" value="SERINE_THREONINE-PROTEIN KINASE IKS1-RELATED"/>
    <property type="match status" value="1"/>
</dbReference>
<dbReference type="FunFam" id="1.10.510.10:FF:000699">
    <property type="entry name" value="Probable serine/threonine-protein kinase iksA"/>
    <property type="match status" value="1"/>
</dbReference>
<comment type="catalytic activity">
    <reaction evidence="8">
        <text>L-threonyl-[protein] + ATP = O-phospho-L-threonyl-[protein] + ADP + H(+)</text>
        <dbReference type="Rhea" id="RHEA:46608"/>
        <dbReference type="Rhea" id="RHEA-COMP:11060"/>
        <dbReference type="Rhea" id="RHEA-COMP:11605"/>
        <dbReference type="ChEBI" id="CHEBI:15378"/>
        <dbReference type="ChEBI" id="CHEBI:30013"/>
        <dbReference type="ChEBI" id="CHEBI:30616"/>
        <dbReference type="ChEBI" id="CHEBI:61977"/>
        <dbReference type="ChEBI" id="CHEBI:456216"/>
        <dbReference type="EC" id="2.7.11.1"/>
    </reaction>
</comment>
<dbReference type="GO" id="GO:0005524">
    <property type="term" value="F:ATP binding"/>
    <property type="evidence" value="ECO:0007669"/>
    <property type="project" value="UniProtKB-KW"/>
</dbReference>
<comment type="caution">
    <text evidence="12">The sequence shown here is derived from an EMBL/GenBank/DDBJ whole genome shotgun (WGS) entry which is preliminary data.</text>
</comment>
<feature type="compositionally biased region" description="Basic residues" evidence="10">
    <location>
        <begin position="1008"/>
        <end position="1017"/>
    </location>
</feature>
<keyword evidence="5" id="KW-0418">Kinase</keyword>
<evidence type="ECO:0000256" key="7">
    <source>
        <dbReference type="ARBA" id="ARBA00037982"/>
    </source>
</evidence>
<feature type="region of interest" description="Disordered" evidence="10">
    <location>
        <begin position="709"/>
        <end position="751"/>
    </location>
</feature>
<feature type="compositionally biased region" description="Acidic residues" evidence="10">
    <location>
        <begin position="845"/>
        <end position="857"/>
    </location>
</feature>
<feature type="compositionally biased region" description="Low complexity" evidence="10">
    <location>
        <begin position="531"/>
        <end position="547"/>
    </location>
</feature>
<dbReference type="EMBL" id="NHZQ01000447">
    <property type="protein sequence ID" value="PSK34178.1"/>
    <property type="molecule type" value="Genomic_DNA"/>
</dbReference>
<evidence type="ECO:0000313" key="13">
    <source>
        <dbReference type="Proteomes" id="UP000243723"/>
    </source>
</evidence>
<evidence type="ECO:0000256" key="2">
    <source>
        <dbReference type="ARBA" id="ARBA00022527"/>
    </source>
</evidence>
<gene>
    <name evidence="12" type="ORF">B9Z65_8504</name>
</gene>
<accession>A0A2P7YDZ4</accession>
<dbReference type="SMART" id="SM00220">
    <property type="entry name" value="S_TKc"/>
    <property type="match status" value="1"/>
</dbReference>
<evidence type="ECO:0000256" key="3">
    <source>
        <dbReference type="ARBA" id="ARBA00022679"/>
    </source>
</evidence>
<dbReference type="Proteomes" id="UP000243723">
    <property type="component" value="Unassembled WGS sequence"/>
</dbReference>
<sequence length="1017" mass="112886">MANNELQRQMSLIPYQSTQGEVVLRHGNAVVTLDPQSRQLTLRDARTDTTEYGKCPYCHRSYHEGQTPFQDHRDPSPTRPEHGFVNPNYFRLLADRTPVSADSTGPPSPGRPLRALRSGESRSASASAPPSGAEFVGSTPAPPDSDHGIKGSSFLPGYFHRFFVERRMLGRGGRGVVLLVEHVLDGVSLGEFACKRIPVGNDHDWLAKVLVEVQLLQRLNHPNLVSYRHVWLEDAQTTKFGPSVPCVFILQQYCNAGDLHDYVQAVITSGRGKQRKGSLAGLLSRGPGQLALEQIFSFFRDIASGLNHLHANGYIHRDLKPSNCLLHSDGNVITVHVSDFGEVQAATAQRASTGATGTLSYCAPEVLKLESPQGAYGNFTTKSDIFSLGMILYYMCFGDLPYANADVKEENEDLDLLRAEISAWAGFTEKGKKRADLPEQLYRFLKRLLSLNPAERPSTSDILQSMQSGTDLEDLSSTPTLPRPDHLHSRVSSVDTPRQQTPHTTALQRKRLSFSESPILPPPRGRRAARSTSISTSTPSTTSTNTSPHQFSRQVQLHSRSRSSSIDPADLARPTSGSQSTIMRRPLPRSTSRPGETWPTPSERPQPARKKSELLLLPPPPVHTPASWRVTAWQRLMGGPSLAPVVRIVLFLIKVATLTWPCSPYAMRGEVGYPLFGIATVDLGVEMGWMGSLTLVVVHFLVLGLATKKEETEEEDSDDEDEPSPESESDDEPRSESGSSDELTDDDEKGKGRAKKIRDLIIGPYKKVKAITVLHFVGDKFTEAGLKYFADLSTYKIPNVSQLRKVKTDLAMAPRPGTRTNQTSRRLNFMIKMIKKAEEQRAEEVESEEESEDTDSEAGYEVILYDEPETTFKPSRGKPFHIPGVHVHKSAPTPGKLSRVGKAKQTKEMDLDAVTEPIFDDKGRIVKWPADDPEGWAWEVERIDPSEMRMTLSSFREMEGKYEAEGLMTPRMRRSFQQLRLKFLAVPPDLKRSASTSTAASAPPFKKSSSHKRKESK</sequence>
<feature type="compositionally biased region" description="Basic and acidic residues" evidence="10">
    <location>
        <begin position="70"/>
        <end position="82"/>
    </location>
</feature>
<feature type="compositionally biased region" description="Polar residues" evidence="10">
    <location>
        <begin position="548"/>
        <end position="566"/>
    </location>
</feature>
<keyword evidence="13" id="KW-1185">Reference proteome</keyword>
<keyword evidence="2" id="KW-0723">Serine/threonine-protein kinase</keyword>
<dbReference type="SUPFAM" id="SSF56112">
    <property type="entry name" value="Protein kinase-like (PK-like)"/>
    <property type="match status" value="1"/>
</dbReference>
<feature type="compositionally biased region" description="Low complexity" evidence="10">
    <location>
        <begin position="113"/>
        <end position="134"/>
    </location>
</feature>
<evidence type="ECO:0000313" key="12">
    <source>
        <dbReference type="EMBL" id="PSK34178.1"/>
    </source>
</evidence>
<evidence type="ECO:0000256" key="9">
    <source>
        <dbReference type="ARBA" id="ARBA00048679"/>
    </source>
</evidence>
<dbReference type="OrthoDB" id="1405469at2759"/>
<feature type="compositionally biased region" description="Acidic residues" evidence="10">
    <location>
        <begin position="712"/>
        <end position="733"/>
    </location>
</feature>
<name>A0A2P7YDZ4_9PEZI</name>
<dbReference type="PROSITE" id="PS00108">
    <property type="entry name" value="PROTEIN_KINASE_ST"/>
    <property type="match status" value="1"/>
</dbReference>
<comment type="catalytic activity">
    <reaction evidence="9">
        <text>L-seryl-[protein] + ATP = O-phospho-L-seryl-[protein] + ADP + H(+)</text>
        <dbReference type="Rhea" id="RHEA:17989"/>
        <dbReference type="Rhea" id="RHEA-COMP:9863"/>
        <dbReference type="Rhea" id="RHEA-COMP:11604"/>
        <dbReference type="ChEBI" id="CHEBI:15378"/>
        <dbReference type="ChEBI" id="CHEBI:29999"/>
        <dbReference type="ChEBI" id="CHEBI:30616"/>
        <dbReference type="ChEBI" id="CHEBI:83421"/>
        <dbReference type="ChEBI" id="CHEBI:456216"/>
        <dbReference type="EC" id="2.7.11.1"/>
    </reaction>
</comment>
<dbReference type="InterPro" id="IPR011009">
    <property type="entry name" value="Kinase-like_dom_sf"/>
</dbReference>
<dbReference type="PROSITE" id="PS50011">
    <property type="entry name" value="PROTEIN_KINASE_DOM"/>
    <property type="match status" value="1"/>
</dbReference>
<feature type="region of interest" description="Disordered" evidence="10">
    <location>
        <begin position="456"/>
        <end position="618"/>
    </location>
</feature>
<keyword evidence="4" id="KW-0547">Nucleotide-binding</keyword>
<feature type="region of interest" description="Disordered" evidence="10">
    <location>
        <begin position="990"/>
        <end position="1017"/>
    </location>
</feature>
<dbReference type="FunFam" id="3.30.200.20:FF:000306">
    <property type="entry name" value="IKS protein kinase"/>
    <property type="match status" value="1"/>
</dbReference>
<dbReference type="GO" id="GO:0004674">
    <property type="term" value="F:protein serine/threonine kinase activity"/>
    <property type="evidence" value="ECO:0007669"/>
    <property type="project" value="UniProtKB-KW"/>
</dbReference>